<comment type="caution">
    <text evidence="1">The sequence shown here is derived from an EMBL/GenBank/DDBJ whole genome shotgun (WGS) entry which is preliminary data.</text>
</comment>
<dbReference type="Proteomes" id="UP000023435">
    <property type="component" value="Unassembled WGS sequence"/>
</dbReference>
<dbReference type="AlphaFoldDB" id="A0A108U897"/>
<reference evidence="1 2" key="1">
    <citation type="journal article" date="2014" name="Genome Announc.">
        <title>Draft Genome Sequence of Lysobacter capsici AZ78, a Bacterium Antagonistic to Plant-Pathogenic Oomycetes.</title>
        <authorList>
            <person name="Puopolo G."/>
            <person name="Sonego P."/>
            <person name="Engelen K."/>
            <person name="Pertot I."/>
        </authorList>
    </citation>
    <scope>NUCLEOTIDE SEQUENCE [LARGE SCALE GENOMIC DNA]</scope>
    <source>
        <strain evidence="1 2">AZ78</strain>
    </source>
</reference>
<proteinExistence type="predicted"/>
<protein>
    <submittedName>
        <fullName evidence="1">Uncharacterized protein</fullName>
    </submittedName>
</protein>
<dbReference type="EMBL" id="JAJA02000001">
    <property type="protein sequence ID" value="KWS04395.1"/>
    <property type="molecule type" value="Genomic_DNA"/>
</dbReference>
<gene>
    <name evidence="1" type="ORF">AZ78_1944</name>
</gene>
<evidence type="ECO:0000313" key="1">
    <source>
        <dbReference type="EMBL" id="KWS04395.1"/>
    </source>
</evidence>
<sequence>MLFERHSDRWIKSSKINGQERDEWFARLKAWTGLATLK</sequence>
<evidence type="ECO:0000313" key="2">
    <source>
        <dbReference type="Proteomes" id="UP000023435"/>
    </source>
</evidence>
<keyword evidence="2" id="KW-1185">Reference proteome</keyword>
<accession>A0A108U897</accession>
<organism evidence="1 2">
    <name type="scientific">Lysobacter capsici AZ78</name>
    <dbReference type="NCBI Taxonomy" id="1444315"/>
    <lineage>
        <taxon>Bacteria</taxon>
        <taxon>Pseudomonadati</taxon>
        <taxon>Pseudomonadota</taxon>
        <taxon>Gammaproteobacteria</taxon>
        <taxon>Lysobacterales</taxon>
        <taxon>Lysobacteraceae</taxon>
        <taxon>Lysobacter</taxon>
    </lineage>
</organism>
<name>A0A108U897_9GAMM</name>